<evidence type="ECO:0000259" key="2">
    <source>
        <dbReference type="Pfam" id="PF03732"/>
    </source>
</evidence>
<feature type="region of interest" description="Disordered" evidence="1">
    <location>
        <begin position="95"/>
        <end position="166"/>
    </location>
</feature>
<evidence type="ECO:0000313" key="4">
    <source>
        <dbReference type="Proteomes" id="UP000250235"/>
    </source>
</evidence>
<dbReference type="PANTHER" id="PTHR33223">
    <property type="entry name" value="CCHC-TYPE DOMAIN-CONTAINING PROTEIN"/>
    <property type="match status" value="1"/>
</dbReference>
<dbReference type="EMBL" id="KV004599">
    <property type="protein sequence ID" value="KZV35403.1"/>
    <property type="molecule type" value="Genomic_DNA"/>
</dbReference>
<dbReference type="Proteomes" id="UP000250235">
    <property type="component" value="Unassembled WGS sequence"/>
</dbReference>
<accession>A0A2Z7BLA0</accession>
<dbReference type="Pfam" id="PF03732">
    <property type="entry name" value="Retrotrans_gag"/>
    <property type="match status" value="1"/>
</dbReference>
<feature type="compositionally biased region" description="Basic and acidic residues" evidence="1">
    <location>
        <begin position="128"/>
        <end position="142"/>
    </location>
</feature>
<feature type="domain" description="Retrotransposon gag" evidence="2">
    <location>
        <begin position="303"/>
        <end position="372"/>
    </location>
</feature>
<name>A0A2Z7BLA0_9LAMI</name>
<evidence type="ECO:0000256" key="1">
    <source>
        <dbReference type="SAM" id="MobiDB-lite"/>
    </source>
</evidence>
<evidence type="ECO:0000313" key="3">
    <source>
        <dbReference type="EMBL" id="KZV35403.1"/>
    </source>
</evidence>
<reference evidence="3 4" key="1">
    <citation type="journal article" date="2015" name="Proc. Natl. Acad. Sci. U.S.A.">
        <title>The resurrection genome of Boea hygrometrica: A blueprint for survival of dehydration.</title>
        <authorList>
            <person name="Xiao L."/>
            <person name="Yang G."/>
            <person name="Zhang L."/>
            <person name="Yang X."/>
            <person name="Zhao S."/>
            <person name="Ji Z."/>
            <person name="Zhou Q."/>
            <person name="Hu M."/>
            <person name="Wang Y."/>
            <person name="Chen M."/>
            <person name="Xu Y."/>
            <person name="Jin H."/>
            <person name="Xiao X."/>
            <person name="Hu G."/>
            <person name="Bao F."/>
            <person name="Hu Y."/>
            <person name="Wan P."/>
            <person name="Li L."/>
            <person name="Deng X."/>
            <person name="Kuang T."/>
            <person name="Xiang C."/>
            <person name="Zhu J.K."/>
            <person name="Oliver M.J."/>
            <person name="He Y."/>
        </authorList>
    </citation>
    <scope>NUCLEOTIDE SEQUENCE [LARGE SCALE GENOMIC DNA]</scope>
    <source>
        <strain evidence="4">cv. XS01</strain>
    </source>
</reference>
<organism evidence="3 4">
    <name type="scientific">Dorcoceras hygrometricum</name>
    <dbReference type="NCBI Taxonomy" id="472368"/>
    <lineage>
        <taxon>Eukaryota</taxon>
        <taxon>Viridiplantae</taxon>
        <taxon>Streptophyta</taxon>
        <taxon>Embryophyta</taxon>
        <taxon>Tracheophyta</taxon>
        <taxon>Spermatophyta</taxon>
        <taxon>Magnoliopsida</taxon>
        <taxon>eudicotyledons</taxon>
        <taxon>Gunneridae</taxon>
        <taxon>Pentapetalae</taxon>
        <taxon>asterids</taxon>
        <taxon>lamiids</taxon>
        <taxon>Lamiales</taxon>
        <taxon>Gesneriaceae</taxon>
        <taxon>Didymocarpoideae</taxon>
        <taxon>Trichosporeae</taxon>
        <taxon>Loxocarpinae</taxon>
        <taxon>Dorcoceras</taxon>
    </lineage>
</organism>
<proteinExistence type="predicted"/>
<dbReference type="OrthoDB" id="1166206at2759"/>
<dbReference type="PANTHER" id="PTHR33223:SF11">
    <property type="entry name" value="ELEMENT PROTEIN, PUTATIVE-RELATED"/>
    <property type="match status" value="1"/>
</dbReference>
<sequence length="374" mass="42760">MPPKKREQTDKNKEVDIMPELEELPADEEHREMSVQNMVDRIEGHSHGHAIAKQPAESREEIPEKNTVEMDEASKMMAEGILAYVKAVVSHITQSTTQGSFQHKGVEQGAGSSRAGETRRSIPTPQSLDERYTPPHQKDEAVFQRSPVMVRGNGNGNPRPHLQQPYNVTNPMIQRGLYEEGMGFPIGNTGLNADNGAYQARGAQFYNHPLQNRNACIINLDMVREIVQELYGPALRVIGRPEFHKPYPEKIDHNNPYHRGYKIPDFSLFSGEDGQSTVEHIARFTIKCGTLSNLENFSNLKLRLFPNTLTGTKFTWYTLLPRNSVLTWQEIERQFHTQFYHTEPEVCISDLSRINQKKNDSVDMFVDRFKKMKN</sequence>
<dbReference type="InterPro" id="IPR005162">
    <property type="entry name" value="Retrotrans_gag_dom"/>
</dbReference>
<protein>
    <recommendedName>
        <fullName evidence="2">Retrotransposon gag domain-containing protein</fullName>
    </recommendedName>
</protein>
<gene>
    <name evidence="3" type="ORF">F511_27906</name>
</gene>
<dbReference type="AlphaFoldDB" id="A0A2Z7BLA0"/>
<keyword evidence="4" id="KW-1185">Reference proteome</keyword>